<accession>A0A1H9IF58</accession>
<feature type="domain" description="DUF4097" evidence="1">
    <location>
        <begin position="188"/>
        <end position="354"/>
    </location>
</feature>
<dbReference type="InterPro" id="IPR025164">
    <property type="entry name" value="Toastrack_DUF4097"/>
</dbReference>
<organism evidence="2 3">
    <name type="scientific">Virgibacillus subterraneus</name>
    <dbReference type="NCBI Taxonomy" id="621109"/>
    <lineage>
        <taxon>Bacteria</taxon>
        <taxon>Bacillati</taxon>
        <taxon>Bacillota</taxon>
        <taxon>Bacilli</taxon>
        <taxon>Bacillales</taxon>
        <taxon>Bacillaceae</taxon>
        <taxon>Virgibacillus</taxon>
    </lineage>
</organism>
<evidence type="ECO:0000313" key="2">
    <source>
        <dbReference type="EMBL" id="SEQ73025.1"/>
    </source>
</evidence>
<dbReference type="EMBL" id="FOEH01000005">
    <property type="protein sequence ID" value="SEQ73025.1"/>
    <property type="molecule type" value="Genomic_DNA"/>
</dbReference>
<feature type="domain" description="DUF4097" evidence="1">
    <location>
        <begin position="40"/>
        <end position="184"/>
    </location>
</feature>
<evidence type="ECO:0000313" key="3">
    <source>
        <dbReference type="Proteomes" id="UP000198733"/>
    </source>
</evidence>
<name>A0A1H9IF58_9BACI</name>
<dbReference type="PANTHER" id="PTHR34094">
    <property type="match status" value="1"/>
</dbReference>
<keyword evidence="3" id="KW-1185">Reference proteome</keyword>
<proteinExistence type="predicted"/>
<evidence type="ECO:0000259" key="1">
    <source>
        <dbReference type="Pfam" id="PF13349"/>
    </source>
</evidence>
<protein>
    <submittedName>
        <fullName evidence="2">Adhesin</fullName>
    </submittedName>
</protein>
<dbReference type="Pfam" id="PF13349">
    <property type="entry name" value="DUF4097"/>
    <property type="match status" value="2"/>
</dbReference>
<reference evidence="2 3" key="1">
    <citation type="submission" date="2016-10" db="EMBL/GenBank/DDBJ databases">
        <authorList>
            <person name="Varghese N."/>
            <person name="Submissions S."/>
        </authorList>
    </citation>
    <scope>NUCLEOTIDE SEQUENCE [LARGE SCALE GENOMIC DNA]</scope>
    <source>
        <strain evidence="2 3">CGMCC 1.7734</strain>
    </source>
</reference>
<dbReference type="Proteomes" id="UP000198733">
    <property type="component" value="Unassembled WGS sequence"/>
</dbReference>
<sequence>MKEGKTVGKVIENVLHGGRKAVNKEVITQKDTIDNVAKLKELNISTSEASVNVSTHEDKKVDLFLETYEGGPELKIDYSGDSLSVSAKGSEAYKSLKTPSCILHITVPSEISENWTVITSSGDVSTAKLKSDSFDTRTSSGELNLVNLEALKLHLKTSSGKITASDINVSEAYFETSSGEAAFYGIKGDFTGSTSSGDVTVMNFQGEKFHVVTSSGKIQQSNSIVNDMSLKTSSGNIQADSVKGEKVMLHANSGDIKCTRFTGDAKGYTISGDVLLSLLDESSLDIESSSGDITLLAGKVNLNATIQVSTGTGDIFNKLSLISVKKHSHNKLEGVIGEGKSPISLKAGSGDVRIS</sequence>
<gene>
    <name evidence="2" type="ORF">SAMN05216232_3174</name>
</gene>
<comment type="caution">
    <text evidence="2">The sequence shown here is derived from an EMBL/GenBank/DDBJ whole genome shotgun (WGS) entry which is preliminary data.</text>
</comment>
<dbReference type="PANTHER" id="PTHR34094:SF1">
    <property type="entry name" value="PROTEIN FAM185A"/>
    <property type="match status" value="1"/>
</dbReference>
<dbReference type="RefSeq" id="WP_175476821.1">
    <property type="nucleotide sequence ID" value="NZ_FOEH01000005.1"/>
</dbReference>